<comment type="caution">
    <text evidence="4">The sequence shown here is derived from an EMBL/GenBank/DDBJ whole genome shotgun (WGS) entry which is preliminary data.</text>
</comment>
<keyword evidence="2" id="KW-0472">Membrane</keyword>
<dbReference type="AlphaFoldDB" id="A0A855H4R0"/>
<evidence type="ECO:0000313" key="5">
    <source>
        <dbReference type="Proteomes" id="UP000233482"/>
    </source>
</evidence>
<sequence length="106" mass="12198">MQLDQGDLMLWFITVVIPLALTVLGVYQKTSSDKQKHEGRMVLIEAEVKSNKEDITELKTEFISYKAEISEDIKKIGEDLKLLHTLTTENKHISKTLEKIEKKLNI</sequence>
<dbReference type="InterPro" id="IPR055789">
    <property type="entry name" value="DUF7365"/>
</dbReference>
<evidence type="ECO:0000259" key="3">
    <source>
        <dbReference type="Pfam" id="PF24073"/>
    </source>
</evidence>
<feature type="transmembrane region" description="Helical" evidence="2">
    <location>
        <begin position="6"/>
        <end position="27"/>
    </location>
</feature>
<reference evidence="4 5" key="1">
    <citation type="submission" date="2017-12" db="EMBL/GenBank/DDBJ databases">
        <title>Genomics of Macrococcus caseolyticus.</title>
        <authorList>
            <person name="MacFadyen A.C."/>
            <person name="Paterson G.K."/>
        </authorList>
    </citation>
    <scope>NUCLEOTIDE SEQUENCE [LARGE SCALE GENOMIC DNA]</scope>
    <source>
        <strain evidence="4 5">5788_EF188</strain>
    </source>
</reference>
<keyword evidence="2" id="KW-1133">Transmembrane helix</keyword>
<dbReference type="EMBL" id="PIXC01000002">
    <property type="protein sequence ID" value="PKE27167.1"/>
    <property type="molecule type" value="Genomic_DNA"/>
</dbReference>
<name>A0A855H4R0_9STAP</name>
<dbReference type="Pfam" id="PF24073">
    <property type="entry name" value="DUF7365"/>
    <property type="match status" value="1"/>
</dbReference>
<dbReference type="Proteomes" id="UP000233482">
    <property type="component" value="Unassembled WGS sequence"/>
</dbReference>
<evidence type="ECO:0000313" key="4">
    <source>
        <dbReference type="EMBL" id="PKE27167.1"/>
    </source>
</evidence>
<gene>
    <name evidence="4" type="ORF">CW686_01605</name>
</gene>
<evidence type="ECO:0000256" key="1">
    <source>
        <dbReference type="SAM" id="Coils"/>
    </source>
</evidence>
<keyword evidence="2" id="KW-0812">Transmembrane</keyword>
<proteinExistence type="predicted"/>
<feature type="domain" description="DUF7365" evidence="3">
    <location>
        <begin position="6"/>
        <end position="99"/>
    </location>
</feature>
<feature type="coiled-coil region" evidence="1">
    <location>
        <begin position="41"/>
        <end position="103"/>
    </location>
</feature>
<protein>
    <recommendedName>
        <fullName evidence="3">DUF7365 domain-containing protein</fullName>
    </recommendedName>
</protein>
<organism evidence="4 5">
    <name type="scientific">Macrococcoides caseolyticum</name>
    <dbReference type="NCBI Taxonomy" id="69966"/>
    <lineage>
        <taxon>Bacteria</taxon>
        <taxon>Bacillati</taxon>
        <taxon>Bacillota</taxon>
        <taxon>Bacilli</taxon>
        <taxon>Bacillales</taxon>
        <taxon>Staphylococcaceae</taxon>
        <taxon>Macrococcoides</taxon>
    </lineage>
</organism>
<keyword evidence="1" id="KW-0175">Coiled coil</keyword>
<evidence type="ECO:0000256" key="2">
    <source>
        <dbReference type="SAM" id="Phobius"/>
    </source>
</evidence>
<dbReference type="RefSeq" id="WP_101144037.1">
    <property type="nucleotide sequence ID" value="NZ_PIWK01000003.1"/>
</dbReference>
<accession>A0A855H4R0</accession>